<evidence type="ECO:0000313" key="2">
    <source>
        <dbReference type="EMBL" id="KAH3747734.1"/>
    </source>
</evidence>
<evidence type="ECO:0000259" key="1">
    <source>
        <dbReference type="Pfam" id="PF20720"/>
    </source>
</evidence>
<feature type="domain" description="Novel STAND NTPase 3" evidence="1">
    <location>
        <begin position="44"/>
        <end position="112"/>
    </location>
</feature>
<keyword evidence="3" id="KW-1185">Reference proteome</keyword>
<dbReference type="InterPro" id="IPR049050">
    <property type="entry name" value="nSTAND3"/>
</dbReference>
<dbReference type="Proteomes" id="UP000828390">
    <property type="component" value="Unassembled WGS sequence"/>
</dbReference>
<accession>A0A9D4DE85</accession>
<gene>
    <name evidence="2" type="ORF">DPMN_182163</name>
</gene>
<reference evidence="2" key="1">
    <citation type="journal article" date="2019" name="bioRxiv">
        <title>The Genome of the Zebra Mussel, Dreissena polymorpha: A Resource for Invasive Species Research.</title>
        <authorList>
            <person name="McCartney M.A."/>
            <person name="Auch B."/>
            <person name="Kono T."/>
            <person name="Mallez S."/>
            <person name="Zhang Y."/>
            <person name="Obille A."/>
            <person name="Becker A."/>
            <person name="Abrahante J.E."/>
            <person name="Garbe J."/>
            <person name="Badalamenti J.P."/>
            <person name="Herman A."/>
            <person name="Mangelson H."/>
            <person name="Liachko I."/>
            <person name="Sullivan S."/>
            <person name="Sone E.D."/>
            <person name="Koren S."/>
            <person name="Silverstein K.A.T."/>
            <person name="Beckman K.B."/>
            <person name="Gohl D.M."/>
        </authorList>
    </citation>
    <scope>NUCLEOTIDE SEQUENCE</scope>
    <source>
        <strain evidence="2">Duluth1</strain>
        <tissue evidence="2">Whole animal</tissue>
    </source>
</reference>
<protein>
    <recommendedName>
        <fullName evidence="1">Novel STAND NTPase 3 domain-containing protein</fullName>
    </recommendedName>
</protein>
<name>A0A9D4DE85_DREPO</name>
<dbReference type="EMBL" id="JAIWYP010000010">
    <property type="protein sequence ID" value="KAH3747734.1"/>
    <property type="molecule type" value="Genomic_DNA"/>
</dbReference>
<evidence type="ECO:0000313" key="3">
    <source>
        <dbReference type="Proteomes" id="UP000828390"/>
    </source>
</evidence>
<sequence length="120" mass="13924">MHWDRVNIAPSFEDLFRLRSTSPRCSIFNIPPTAYDTCIIYGSQGNTGEGKTTTAVAMMSSLWDPDEVLWVQDTTTWRYVDTRTAGVIFMDDLFGSMYYEETRLKEWEPFFEQASFSCML</sequence>
<dbReference type="AlphaFoldDB" id="A0A9D4DE85"/>
<reference evidence="2" key="2">
    <citation type="submission" date="2020-11" db="EMBL/GenBank/DDBJ databases">
        <authorList>
            <person name="McCartney M.A."/>
            <person name="Auch B."/>
            <person name="Kono T."/>
            <person name="Mallez S."/>
            <person name="Becker A."/>
            <person name="Gohl D.M."/>
            <person name="Silverstein K.A.T."/>
            <person name="Koren S."/>
            <person name="Bechman K.B."/>
            <person name="Herman A."/>
            <person name="Abrahante J.E."/>
            <person name="Garbe J."/>
        </authorList>
    </citation>
    <scope>NUCLEOTIDE SEQUENCE</scope>
    <source>
        <strain evidence="2">Duluth1</strain>
        <tissue evidence="2">Whole animal</tissue>
    </source>
</reference>
<organism evidence="2 3">
    <name type="scientific">Dreissena polymorpha</name>
    <name type="common">Zebra mussel</name>
    <name type="synonym">Mytilus polymorpha</name>
    <dbReference type="NCBI Taxonomy" id="45954"/>
    <lineage>
        <taxon>Eukaryota</taxon>
        <taxon>Metazoa</taxon>
        <taxon>Spiralia</taxon>
        <taxon>Lophotrochozoa</taxon>
        <taxon>Mollusca</taxon>
        <taxon>Bivalvia</taxon>
        <taxon>Autobranchia</taxon>
        <taxon>Heteroconchia</taxon>
        <taxon>Euheterodonta</taxon>
        <taxon>Imparidentia</taxon>
        <taxon>Neoheterodontei</taxon>
        <taxon>Myida</taxon>
        <taxon>Dreissenoidea</taxon>
        <taxon>Dreissenidae</taxon>
        <taxon>Dreissena</taxon>
    </lineage>
</organism>
<comment type="caution">
    <text evidence="2">The sequence shown here is derived from an EMBL/GenBank/DDBJ whole genome shotgun (WGS) entry which is preliminary data.</text>
</comment>
<dbReference type="Pfam" id="PF20720">
    <property type="entry name" value="nSTAND3"/>
    <property type="match status" value="1"/>
</dbReference>
<proteinExistence type="predicted"/>